<accession>A0A4S8M067</accession>
<dbReference type="Proteomes" id="UP000297245">
    <property type="component" value="Unassembled WGS sequence"/>
</dbReference>
<evidence type="ECO:0000313" key="2">
    <source>
        <dbReference type="Proteomes" id="UP000297245"/>
    </source>
</evidence>
<organism evidence="1 2">
    <name type="scientific">Dendrothele bispora (strain CBS 962.96)</name>
    <dbReference type="NCBI Taxonomy" id="1314807"/>
    <lineage>
        <taxon>Eukaryota</taxon>
        <taxon>Fungi</taxon>
        <taxon>Dikarya</taxon>
        <taxon>Basidiomycota</taxon>
        <taxon>Agaricomycotina</taxon>
        <taxon>Agaricomycetes</taxon>
        <taxon>Agaricomycetidae</taxon>
        <taxon>Agaricales</taxon>
        <taxon>Agaricales incertae sedis</taxon>
        <taxon>Dendrothele</taxon>
    </lineage>
</organism>
<sequence length="218" mass="24646">MSHVTLKGWCNGPAGLGRRRAMAHETRDPERLKIYEIVKGKGKTFEEVKRDLALEEVVLKAKGGPMPNRIGMFQTQHLSGALFQNDQCYNCSIKMIRFMGIPQSGRSQQLQLWTQTPNDPLNPVTSVVIPKYDSEGSLTLAKTEPFTHPNLEITVSSLTNYDGILKLCNKLTETLKLSSTLDFTLSVERYSKVVRVVDVRFFVLQFKIAGWWRAVNSI</sequence>
<gene>
    <name evidence="1" type="ORF">K435DRAFT_798136</name>
</gene>
<name>A0A4S8M067_DENBC</name>
<dbReference type="AlphaFoldDB" id="A0A4S8M067"/>
<proteinExistence type="predicted"/>
<dbReference type="EMBL" id="ML179200">
    <property type="protein sequence ID" value="THU95419.1"/>
    <property type="molecule type" value="Genomic_DNA"/>
</dbReference>
<protein>
    <submittedName>
        <fullName evidence="1">Uncharacterized protein</fullName>
    </submittedName>
</protein>
<reference evidence="1 2" key="1">
    <citation type="journal article" date="2019" name="Nat. Ecol. Evol.">
        <title>Megaphylogeny resolves global patterns of mushroom evolution.</title>
        <authorList>
            <person name="Varga T."/>
            <person name="Krizsan K."/>
            <person name="Foldi C."/>
            <person name="Dima B."/>
            <person name="Sanchez-Garcia M."/>
            <person name="Sanchez-Ramirez S."/>
            <person name="Szollosi G.J."/>
            <person name="Szarkandi J.G."/>
            <person name="Papp V."/>
            <person name="Albert L."/>
            <person name="Andreopoulos W."/>
            <person name="Angelini C."/>
            <person name="Antonin V."/>
            <person name="Barry K.W."/>
            <person name="Bougher N.L."/>
            <person name="Buchanan P."/>
            <person name="Buyck B."/>
            <person name="Bense V."/>
            <person name="Catcheside P."/>
            <person name="Chovatia M."/>
            <person name="Cooper J."/>
            <person name="Damon W."/>
            <person name="Desjardin D."/>
            <person name="Finy P."/>
            <person name="Geml J."/>
            <person name="Haridas S."/>
            <person name="Hughes K."/>
            <person name="Justo A."/>
            <person name="Karasinski D."/>
            <person name="Kautmanova I."/>
            <person name="Kiss B."/>
            <person name="Kocsube S."/>
            <person name="Kotiranta H."/>
            <person name="LaButti K.M."/>
            <person name="Lechner B.E."/>
            <person name="Liimatainen K."/>
            <person name="Lipzen A."/>
            <person name="Lukacs Z."/>
            <person name="Mihaltcheva S."/>
            <person name="Morgado L.N."/>
            <person name="Niskanen T."/>
            <person name="Noordeloos M.E."/>
            <person name="Ohm R.A."/>
            <person name="Ortiz-Santana B."/>
            <person name="Ovrebo C."/>
            <person name="Racz N."/>
            <person name="Riley R."/>
            <person name="Savchenko A."/>
            <person name="Shiryaev A."/>
            <person name="Soop K."/>
            <person name="Spirin V."/>
            <person name="Szebenyi C."/>
            <person name="Tomsovsky M."/>
            <person name="Tulloss R.E."/>
            <person name="Uehling J."/>
            <person name="Grigoriev I.V."/>
            <person name="Vagvolgyi C."/>
            <person name="Papp T."/>
            <person name="Martin F.M."/>
            <person name="Miettinen O."/>
            <person name="Hibbett D.S."/>
            <person name="Nagy L.G."/>
        </authorList>
    </citation>
    <scope>NUCLEOTIDE SEQUENCE [LARGE SCALE GENOMIC DNA]</scope>
    <source>
        <strain evidence="1 2">CBS 962.96</strain>
    </source>
</reference>
<evidence type="ECO:0000313" key="1">
    <source>
        <dbReference type="EMBL" id="THU95419.1"/>
    </source>
</evidence>
<keyword evidence="2" id="KW-1185">Reference proteome</keyword>